<proteinExistence type="predicted"/>
<reference evidence="3" key="2">
    <citation type="submission" date="2021-02" db="EMBL/GenBank/DDBJ databases">
        <authorList>
            <person name="Kimball J.A."/>
            <person name="Haas M.W."/>
            <person name="Macchietto M."/>
            <person name="Kono T."/>
            <person name="Duquette J."/>
            <person name="Shao M."/>
        </authorList>
    </citation>
    <scope>NUCLEOTIDE SEQUENCE</scope>
    <source>
        <tissue evidence="3">Fresh leaf tissue</tissue>
    </source>
</reference>
<evidence type="ECO:0000313" key="4">
    <source>
        <dbReference type="Proteomes" id="UP000729402"/>
    </source>
</evidence>
<comment type="caution">
    <text evidence="3">The sequence shown here is derived from an EMBL/GenBank/DDBJ whole genome shotgun (WGS) entry which is preliminary data.</text>
</comment>
<dbReference type="InterPro" id="IPR013189">
    <property type="entry name" value="Glyco_hydro_32_C"/>
</dbReference>
<dbReference type="Proteomes" id="UP000729402">
    <property type="component" value="Unassembled WGS sequence"/>
</dbReference>
<dbReference type="EMBL" id="JAAALK010000286">
    <property type="protein sequence ID" value="KAG8062676.1"/>
    <property type="molecule type" value="Genomic_DNA"/>
</dbReference>
<dbReference type="InterPro" id="IPR050551">
    <property type="entry name" value="Fructan_Metab_Enzymes"/>
</dbReference>
<dbReference type="AlphaFoldDB" id="A0A8J5SVU5"/>
<dbReference type="Pfam" id="PF08244">
    <property type="entry name" value="Glyco_hydro_32C"/>
    <property type="match status" value="1"/>
</dbReference>
<organism evidence="3 4">
    <name type="scientific">Zizania palustris</name>
    <name type="common">Northern wild rice</name>
    <dbReference type="NCBI Taxonomy" id="103762"/>
    <lineage>
        <taxon>Eukaryota</taxon>
        <taxon>Viridiplantae</taxon>
        <taxon>Streptophyta</taxon>
        <taxon>Embryophyta</taxon>
        <taxon>Tracheophyta</taxon>
        <taxon>Spermatophyta</taxon>
        <taxon>Magnoliopsida</taxon>
        <taxon>Liliopsida</taxon>
        <taxon>Poales</taxon>
        <taxon>Poaceae</taxon>
        <taxon>BOP clade</taxon>
        <taxon>Oryzoideae</taxon>
        <taxon>Oryzeae</taxon>
        <taxon>Zizaniinae</taxon>
        <taxon>Zizania</taxon>
    </lineage>
</organism>
<dbReference type="PANTHER" id="PTHR31953">
    <property type="entry name" value="BETA-FRUCTOFURANOSIDASE, INSOLUBLE ISOENZYME CWINV1-RELATED"/>
    <property type="match status" value="1"/>
</dbReference>
<dbReference type="GO" id="GO:0004564">
    <property type="term" value="F:beta-fructofuranosidase activity"/>
    <property type="evidence" value="ECO:0007669"/>
    <property type="project" value="UniProtKB-EC"/>
</dbReference>
<dbReference type="EC" id="3.2.1.26" evidence="1"/>
<keyword evidence="4" id="KW-1185">Reference proteome</keyword>
<gene>
    <name evidence="3" type="ORF">GUJ93_ZPchr0003g16647</name>
</gene>
<evidence type="ECO:0000256" key="1">
    <source>
        <dbReference type="ARBA" id="ARBA00012758"/>
    </source>
</evidence>
<protein>
    <recommendedName>
        <fullName evidence="1">beta-fructofuranosidase</fullName>
        <ecNumber evidence="1">3.2.1.26</ecNumber>
    </recommendedName>
</protein>
<sequence length="110" mass="12352">MVVFFRVFKRDDGAKHAILMCNDPSRSSYADNIYKPTFAGFVDVDIAAQDSIDHSMVESFGGHGKTAILSRVYPTKVVSDRARLFVFNNDESDVQITNLNAYDVRSAKIR</sequence>
<reference evidence="3" key="1">
    <citation type="journal article" date="2021" name="bioRxiv">
        <title>Whole Genome Assembly and Annotation of Northern Wild Rice, Zizania palustris L., Supports a Whole Genome Duplication in the Zizania Genus.</title>
        <authorList>
            <person name="Haas M."/>
            <person name="Kono T."/>
            <person name="Macchietto M."/>
            <person name="Millas R."/>
            <person name="McGilp L."/>
            <person name="Shao M."/>
            <person name="Duquette J."/>
            <person name="Hirsch C.N."/>
            <person name="Kimball J."/>
        </authorList>
    </citation>
    <scope>NUCLEOTIDE SEQUENCE</scope>
    <source>
        <tissue evidence="3">Fresh leaf tissue</tissue>
    </source>
</reference>
<accession>A0A8J5SVU5</accession>
<dbReference type="OrthoDB" id="678957at2759"/>
<name>A0A8J5SVU5_ZIZPA</name>
<evidence type="ECO:0000313" key="3">
    <source>
        <dbReference type="EMBL" id="KAG8062676.1"/>
    </source>
</evidence>
<evidence type="ECO:0000259" key="2">
    <source>
        <dbReference type="Pfam" id="PF08244"/>
    </source>
</evidence>
<feature type="domain" description="Glycosyl hydrolase family 32 C-terminal" evidence="2">
    <location>
        <begin position="52"/>
        <end position="102"/>
    </location>
</feature>